<dbReference type="EMBL" id="BJVC01000002">
    <property type="protein sequence ID" value="GEL01948.1"/>
    <property type="molecule type" value="Genomic_DNA"/>
</dbReference>
<comment type="catalytic activity">
    <reaction evidence="10 12">
        <text>dTMP + ATP = dTDP + ADP</text>
        <dbReference type="Rhea" id="RHEA:13517"/>
        <dbReference type="ChEBI" id="CHEBI:30616"/>
        <dbReference type="ChEBI" id="CHEBI:58369"/>
        <dbReference type="ChEBI" id="CHEBI:63528"/>
        <dbReference type="ChEBI" id="CHEBI:456216"/>
        <dbReference type="EC" id="2.7.4.9"/>
    </reaction>
</comment>
<dbReference type="SUPFAM" id="SSF52540">
    <property type="entry name" value="P-loop containing nucleoside triphosphate hydrolases"/>
    <property type="match status" value="1"/>
</dbReference>
<dbReference type="HAMAP" id="MF_00165">
    <property type="entry name" value="Thymidylate_kinase"/>
    <property type="match status" value="1"/>
</dbReference>
<evidence type="ECO:0000256" key="11">
    <source>
        <dbReference type="ARBA" id="ARBA00057735"/>
    </source>
</evidence>
<name>A0A511BVD5_9PROT</name>
<evidence type="ECO:0000256" key="6">
    <source>
        <dbReference type="ARBA" id="ARBA00022741"/>
    </source>
</evidence>
<keyword evidence="8 12" id="KW-0067">ATP-binding</keyword>
<dbReference type="InterPro" id="IPR027417">
    <property type="entry name" value="P-loop_NTPase"/>
</dbReference>
<protein>
    <recommendedName>
        <fullName evidence="3 12">Thymidylate kinase</fullName>
        <ecNumber evidence="2 12">2.7.4.9</ecNumber>
    </recommendedName>
    <alternativeName>
        <fullName evidence="9 12">dTMP kinase</fullName>
    </alternativeName>
</protein>
<evidence type="ECO:0000259" key="13">
    <source>
        <dbReference type="Pfam" id="PF02223"/>
    </source>
</evidence>
<dbReference type="Pfam" id="PF02223">
    <property type="entry name" value="Thymidylate_kin"/>
    <property type="match status" value="1"/>
</dbReference>
<dbReference type="OrthoDB" id="9774907at2"/>
<dbReference type="RefSeq" id="WP_147092932.1">
    <property type="nucleotide sequence ID" value="NZ_BJVC01000002.1"/>
</dbReference>
<dbReference type="InterPro" id="IPR039430">
    <property type="entry name" value="Thymidylate_kin-like_dom"/>
</dbReference>
<keyword evidence="4 12" id="KW-0808">Transferase</keyword>
<evidence type="ECO:0000256" key="10">
    <source>
        <dbReference type="ARBA" id="ARBA00048743"/>
    </source>
</evidence>
<keyword evidence="15" id="KW-1185">Reference proteome</keyword>
<dbReference type="FunFam" id="3.40.50.300:FF:000225">
    <property type="entry name" value="Thymidylate kinase"/>
    <property type="match status" value="1"/>
</dbReference>
<keyword evidence="6 12" id="KW-0547">Nucleotide-binding</keyword>
<dbReference type="GO" id="GO:0006233">
    <property type="term" value="P:dTDP biosynthetic process"/>
    <property type="evidence" value="ECO:0007669"/>
    <property type="project" value="InterPro"/>
</dbReference>
<dbReference type="Gene3D" id="3.40.50.300">
    <property type="entry name" value="P-loop containing nucleotide triphosphate hydrolases"/>
    <property type="match status" value="1"/>
</dbReference>
<evidence type="ECO:0000256" key="8">
    <source>
        <dbReference type="ARBA" id="ARBA00022840"/>
    </source>
</evidence>
<dbReference type="GO" id="GO:0005524">
    <property type="term" value="F:ATP binding"/>
    <property type="evidence" value="ECO:0007669"/>
    <property type="project" value="UniProtKB-UniRule"/>
</dbReference>
<dbReference type="GO" id="GO:0006235">
    <property type="term" value="P:dTTP biosynthetic process"/>
    <property type="evidence" value="ECO:0007669"/>
    <property type="project" value="UniProtKB-UniRule"/>
</dbReference>
<dbReference type="GO" id="GO:0005829">
    <property type="term" value="C:cytosol"/>
    <property type="evidence" value="ECO:0007669"/>
    <property type="project" value="TreeGrafter"/>
</dbReference>
<feature type="binding site" evidence="12">
    <location>
        <begin position="10"/>
        <end position="17"/>
    </location>
    <ligand>
        <name>ATP</name>
        <dbReference type="ChEBI" id="CHEBI:30616"/>
    </ligand>
</feature>
<evidence type="ECO:0000256" key="4">
    <source>
        <dbReference type="ARBA" id="ARBA00022679"/>
    </source>
</evidence>
<evidence type="ECO:0000256" key="12">
    <source>
        <dbReference type="HAMAP-Rule" id="MF_00165"/>
    </source>
</evidence>
<evidence type="ECO:0000256" key="9">
    <source>
        <dbReference type="ARBA" id="ARBA00029962"/>
    </source>
</evidence>
<dbReference type="GO" id="GO:0004798">
    <property type="term" value="F:dTMP kinase activity"/>
    <property type="evidence" value="ECO:0007669"/>
    <property type="project" value="UniProtKB-UniRule"/>
</dbReference>
<evidence type="ECO:0000313" key="14">
    <source>
        <dbReference type="EMBL" id="GEL01948.1"/>
    </source>
</evidence>
<gene>
    <name evidence="12 14" type="primary">tmk</name>
    <name evidence="14" type="ORF">SSA02_11110</name>
</gene>
<dbReference type="EC" id="2.7.4.9" evidence="2 12"/>
<dbReference type="InterPro" id="IPR018095">
    <property type="entry name" value="Thymidylate_kin_CS"/>
</dbReference>
<comment type="function">
    <text evidence="11 12">Phosphorylation of dTMP to form dTDP in both de novo and salvage pathways of dTTP synthesis.</text>
</comment>
<dbReference type="Proteomes" id="UP000321405">
    <property type="component" value="Unassembled WGS sequence"/>
</dbReference>
<dbReference type="NCBIfam" id="TIGR00041">
    <property type="entry name" value="DTMP_kinase"/>
    <property type="match status" value="1"/>
</dbReference>
<proteinExistence type="inferred from homology"/>
<evidence type="ECO:0000256" key="5">
    <source>
        <dbReference type="ARBA" id="ARBA00022727"/>
    </source>
</evidence>
<dbReference type="GO" id="GO:0006227">
    <property type="term" value="P:dUDP biosynthetic process"/>
    <property type="evidence" value="ECO:0007669"/>
    <property type="project" value="TreeGrafter"/>
</dbReference>
<evidence type="ECO:0000256" key="3">
    <source>
        <dbReference type="ARBA" id="ARBA00017144"/>
    </source>
</evidence>
<accession>A0A511BVD5</accession>
<reference evidence="14 15" key="1">
    <citation type="submission" date="2019-07" db="EMBL/GenBank/DDBJ databases">
        <title>Whole genome shotgun sequence of Swaminathania salitolerans NBRC 104436.</title>
        <authorList>
            <person name="Hosoyama A."/>
            <person name="Uohara A."/>
            <person name="Ohji S."/>
            <person name="Ichikawa N."/>
        </authorList>
    </citation>
    <scope>NUCLEOTIDE SEQUENCE [LARGE SCALE GENOMIC DNA]</scope>
    <source>
        <strain evidence="14 15">NBRC 104436</strain>
    </source>
</reference>
<dbReference type="PANTHER" id="PTHR10344">
    <property type="entry name" value="THYMIDYLATE KINASE"/>
    <property type="match status" value="1"/>
</dbReference>
<sequence>MSGFFITFEGGEGAGKSTQARALTAALRALGKTVVLTREPGGSPGAESMRELLLFGDAPLSHRAQILAHMAARADHLDTLILPALKRGEIVICDRFHDSTMVYQGYGLASAAPDILAFIRAQRALLACEPDLTLLLEVPVDTGAERVRIRGGRADRYEAEARGFHERVASGFASLAEDFPERIARIDATRDEATVTSDVVATTLHRLPR</sequence>
<feature type="domain" description="Thymidylate kinase-like" evidence="13">
    <location>
        <begin position="8"/>
        <end position="198"/>
    </location>
</feature>
<evidence type="ECO:0000256" key="2">
    <source>
        <dbReference type="ARBA" id="ARBA00012980"/>
    </source>
</evidence>
<dbReference type="PROSITE" id="PS01331">
    <property type="entry name" value="THYMIDYLATE_KINASE"/>
    <property type="match status" value="1"/>
</dbReference>
<dbReference type="PANTHER" id="PTHR10344:SF4">
    <property type="entry name" value="UMP-CMP KINASE 2, MITOCHONDRIAL"/>
    <property type="match status" value="1"/>
</dbReference>
<dbReference type="InterPro" id="IPR018094">
    <property type="entry name" value="Thymidylate_kinase"/>
</dbReference>
<evidence type="ECO:0000313" key="15">
    <source>
        <dbReference type="Proteomes" id="UP000321405"/>
    </source>
</evidence>
<evidence type="ECO:0000256" key="7">
    <source>
        <dbReference type="ARBA" id="ARBA00022777"/>
    </source>
</evidence>
<keyword evidence="7 12" id="KW-0418">Kinase</keyword>
<dbReference type="CDD" id="cd01672">
    <property type="entry name" value="TMPK"/>
    <property type="match status" value="1"/>
</dbReference>
<organism evidence="14 15">
    <name type="scientific">Swaminathania salitolerans</name>
    <dbReference type="NCBI Taxonomy" id="182838"/>
    <lineage>
        <taxon>Bacteria</taxon>
        <taxon>Pseudomonadati</taxon>
        <taxon>Pseudomonadota</taxon>
        <taxon>Alphaproteobacteria</taxon>
        <taxon>Acetobacterales</taxon>
        <taxon>Acetobacteraceae</taxon>
        <taxon>Swaminathania</taxon>
    </lineage>
</organism>
<keyword evidence="5 12" id="KW-0545">Nucleotide biosynthesis</keyword>
<dbReference type="AlphaFoldDB" id="A0A511BVD5"/>
<comment type="similarity">
    <text evidence="1 12">Belongs to the thymidylate kinase family.</text>
</comment>
<evidence type="ECO:0000256" key="1">
    <source>
        <dbReference type="ARBA" id="ARBA00009776"/>
    </source>
</evidence>
<comment type="caution">
    <text evidence="14">The sequence shown here is derived from an EMBL/GenBank/DDBJ whole genome shotgun (WGS) entry which is preliminary data.</text>
</comment>